<keyword evidence="2" id="KW-0762">Sugar transport</keyword>
<dbReference type="PROSITE" id="PS50893">
    <property type="entry name" value="ABC_TRANSPORTER_2"/>
    <property type="match status" value="1"/>
</dbReference>
<protein>
    <submittedName>
        <fullName evidence="7">Sugar ABC transporter ATP-binding protein</fullName>
    </submittedName>
</protein>
<keyword evidence="4" id="KW-0547">Nucleotide-binding</keyword>
<dbReference type="Proteomes" id="UP000283458">
    <property type="component" value="Unassembled WGS sequence"/>
</dbReference>
<dbReference type="InterPro" id="IPR050107">
    <property type="entry name" value="ABC_carbohydrate_import_ATPase"/>
</dbReference>
<proteinExistence type="predicted"/>
<dbReference type="OrthoDB" id="7157922at2"/>
<comment type="caution">
    <text evidence="7">The sequence shown here is derived from an EMBL/GenBank/DDBJ whole genome shotgun (WGS) entry which is preliminary data.</text>
</comment>
<dbReference type="RefSeq" id="WP_119830983.1">
    <property type="nucleotide sequence ID" value="NZ_QYUL01000002.1"/>
</dbReference>
<reference evidence="7 8" key="1">
    <citation type="submission" date="2018-09" db="EMBL/GenBank/DDBJ databases">
        <authorList>
            <person name="Zhu H."/>
        </authorList>
    </citation>
    <scope>NUCLEOTIDE SEQUENCE [LARGE SCALE GENOMIC DNA]</scope>
    <source>
        <strain evidence="7 8">K2W22B-5</strain>
    </source>
</reference>
<evidence type="ECO:0000256" key="3">
    <source>
        <dbReference type="ARBA" id="ARBA00022737"/>
    </source>
</evidence>
<feature type="domain" description="ABC transporter" evidence="6">
    <location>
        <begin position="21"/>
        <end position="258"/>
    </location>
</feature>
<dbReference type="AlphaFoldDB" id="A0A418VYY7"/>
<dbReference type="PANTHER" id="PTHR43790:SF9">
    <property type="entry name" value="GALACTOFURANOSE TRANSPORTER ATP-BINDING PROTEIN YTFR"/>
    <property type="match status" value="1"/>
</dbReference>
<dbReference type="PANTHER" id="PTHR43790">
    <property type="entry name" value="CARBOHYDRATE TRANSPORT ATP-BINDING PROTEIN MG119-RELATED"/>
    <property type="match status" value="1"/>
</dbReference>
<sequence>MRDATMPATHAAAAGRGVPLVEMRDVSIAFGGIKAVDGVSVDLHPGEVVGLLGHNGAGKSTLIKILSGAYPADQGEIRINGETAHIASPRDAKRYGIETIYQTLALADNVDAAANIFLGRERLTRWGTLNDHAMEAEARAVMGRLNPHFRRFKEPVKALSGGQRQSVAIARAIHFNARVLIMDEPTAALGPAETKQVGDLVLQLKKEGIGIFLISHDIHDVFDLADRLHVMKNGKLVGSARVADVTKDEVLGMIIMGKCPPAATPGPGASS</sequence>
<organism evidence="7 8">
    <name type="scientific">Azospirillum cavernae</name>
    <dbReference type="NCBI Taxonomy" id="2320860"/>
    <lineage>
        <taxon>Bacteria</taxon>
        <taxon>Pseudomonadati</taxon>
        <taxon>Pseudomonadota</taxon>
        <taxon>Alphaproteobacteria</taxon>
        <taxon>Rhodospirillales</taxon>
        <taxon>Azospirillaceae</taxon>
        <taxon>Azospirillum</taxon>
    </lineage>
</organism>
<keyword evidence="3" id="KW-0677">Repeat</keyword>
<dbReference type="InterPro" id="IPR027417">
    <property type="entry name" value="P-loop_NTPase"/>
</dbReference>
<dbReference type="SUPFAM" id="SSF52540">
    <property type="entry name" value="P-loop containing nucleoside triphosphate hydrolases"/>
    <property type="match status" value="1"/>
</dbReference>
<dbReference type="InterPro" id="IPR003439">
    <property type="entry name" value="ABC_transporter-like_ATP-bd"/>
</dbReference>
<dbReference type="EMBL" id="QYUL01000002">
    <property type="protein sequence ID" value="RJF82324.1"/>
    <property type="molecule type" value="Genomic_DNA"/>
</dbReference>
<dbReference type="SMART" id="SM00382">
    <property type="entry name" value="AAA"/>
    <property type="match status" value="1"/>
</dbReference>
<dbReference type="Gene3D" id="3.40.50.300">
    <property type="entry name" value="P-loop containing nucleotide triphosphate hydrolases"/>
    <property type="match status" value="1"/>
</dbReference>
<evidence type="ECO:0000256" key="4">
    <source>
        <dbReference type="ARBA" id="ARBA00022741"/>
    </source>
</evidence>
<dbReference type="CDD" id="cd03216">
    <property type="entry name" value="ABC_Carb_Monos_I"/>
    <property type="match status" value="1"/>
</dbReference>
<keyword evidence="5 7" id="KW-0067">ATP-binding</keyword>
<dbReference type="Pfam" id="PF00005">
    <property type="entry name" value="ABC_tran"/>
    <property type="match status" value="1"/>
</dbReference>
<dbReference type="GO" id="GO:0016887">
    <property type="term" value="F:ATP hydrolysis activity"/>
    <property type="evidence" value="ECO:0007669"/>
    <property type="project" value="InterPro"/>
</dbReference>
<dbReference type="InterPro" id="IPR003593">
    <property type="entry name" value="AAA+_ATPase"/>
</dbReference>
<dbReference type="GO" id="GO:0005524">
    <property type="term" value="F:ATP binding"/>
    <property type="evidence" value="ECO:0007669"/>
    <property type="project" value="UniProtKB-KW"/>
</dbReference>
<evidence type="ECO:0000259" key="6">
    <source>
        <dbReference type="PROSITE" id="PS50893"/>
    </source>
</evidence>
<evidence type="ECO:0000256" key="2">
    <source>
        <dbReference type="ARBA" id="ARBA00022597"/>
    </source>
</evidence>
<evidence type="ECO:0000256" key="1">
    <source>
        <dbReference type="ARBA" id="ARBA00022448"/>
    </source>
</evidence>
<name>A0A418VYY7_9PROT</name>
<keyword evidence="1" id="KW-0813">Transport</keyword>
<accession>A0A418VYY7</accession>
<evidence type="ECO:0000256" key="5">
    <source>
        <dbReference type="ARBA" id="ARBA00022840"/>
    </source>
</evidence>
<evidence type="ECO:0000313" key="8">
    <source>
        <dbReference type="Proteomes" id="UP000283458"/>
    </source>
</evidence>
<gene>
    <name evidence="7" type="ORF">D3877_11680</name>
</gene>
<keyword evidence="8" id="KW-1185">Reference proteome</keyword>
<evidence type="ECO:0000313" key="7">
    <source>
        <dbReference type="EMBL" id="RJF82324.1"/>
    </source>
</evidence>